<accession>A0A081QBC4</accession>
<keyword evidence="2 4" id="KW-0808">Transferase</keyword>
<dbReference type="InterPro" id="IPR001173">
    <property type="entry name" value="Glyco_trans_2-like"/>
</dbReference>
<reference evidence="4 5" key="1">
    <citation type="submission" date="2014-05" db="EMBL/GenBank/DDBJ databases">
        <authorList>
            <person name="Daugherty S.C."/>
            <person name="Tallon L.J."/>
            <person name="Sadzewicz L."/>
            <person name="Kilian M."/>
            <person name="Tettelin H."/>
        </authorList>
    </citation>
    <scope>NUCLEOTIDE SEQUENCE [LARGE SCALE GENOMIC DNA]</scope>
    <source>
        <strain evidence="4 5">SK642</strain>
    </source>
</reference>
<dbReference type="RefSeq" id="WP_033684187.1">
    <property type="nucleotide sequence ID" value="NZ_JPFW01000008.1"/>
</dbReference>
<evidence type="ECO:0000313" key="5">
    <source>
        <dbReference type="Proteomes" id="UP000028030"/>
    </source>
</evidence>
<gene>
    <name evidence="4" type="ORF">SK642_1505</name>
</gene>
<dbReference type="Gene3D" id="3.90.550.10">
    <property type="entry name" value="Spore Coat Polysaccharide Biosynthesis Protein SpsA, Chain A"/>
    <property type="match status" value="1"/>
</dbReference>
<dbReference type="SUPFAM" id="SSF53448">
    <property type="entry name" value="Nucleotide-diphospho-sugar transferases"/>
    <property type="match status" value="1"/>
</dbReference>
<comment type="caution">
    <text evidence="4">The sequence shown here is derived from an EMBL/GenBank/DDBJ whole genome shotgun (WGS) entry which is preliminary data.</text>
</comment>
<dbReference type="AlphaFoldDB" id="A0A081QBC4"/>
<evidence type="ECO:0000256" key="1">
    <source>
        <dbReference type="ARBA" id="ARBA00022676"/>
    </source>
</evidence>
<evidence type="ECO:0000256" key="2">
    <source>
        <dbReference type="ARBA" id="ARBA00022679"/>
    </source>
</evidence>
<sequence length="295" mass="34446">MPQELISIIVPIFNTEKHLHQCLDSISSQSYENFECLLINDGSTDTSASICREYVAKDARFRYFEKENGGVSSARNLGIERSGGAYITFIDSDDWVEFDYLEVLYSAIIQDSADISVSSYRTYEMSKNQWLFHAFKRVEHQKVFSKQELISKLIFLNGHDCSFGFASCKLVRKSILTGIWFNESTHLGEDMEFWFKLYLIAEKVVFSNRDTYVYRRDLTDSKYASLKHTQSDVQHRLNFIAFLRARGMDTDIFVNELLNRLYDMKTNLELDQFEHREVIGYIEEVLLLLEVNINP</sequence>
<dbReference type="Pfam" id="PF00535">
    <property type="entry name" value="Glycos_transf_2"/>
    <property type="match status" value="1"/>
</dbReference>
<dbReference type="CDD" id="cd00761">
    <property type="entry name" value="Glyco_tranf_GTA_type"/>
    <property type="match status" value="1"/>
</dbReference>
<dbReference type="InterPro" id="IPR029044">
    <property type="entry name" value="Nucleotide-diphossugar_trans"/>
</dbReference>
<feature type="domain" description="Glycosyltransferase 2-like" evidence="3">
    <location>
        <begin position="7"/>
        <end position="167"/>
    </location>
</feature>
<keyword evidence="1" id="KW-0328">Glycosyltransferase</keyword>
<evidence type="ECO:0000259" key="3">
    <source>
        <dbReference type="Pfam" id="PF00535"/>
    </source>
</evidence>
<dbReference type="EMBL" id="JPFW01000008">
    <property type="protein sequence ID" value="KEQ40247.1"/>
    <property type="molecule type" value="Genomic_DNA"/>
</dbReference>
<organism evidence="4 5">
    <name type="scientific">Streptococcus mitis</name>
    <dbReference type="NCBI Taxonomy" id="28037"/>
    <lineage>
        <taxon>Bacteria</taxon>
        <taxon>Bacillati</taxon>
        <taxon>Bacillota</taxon>
        <taxon>Bacilli</taxon>
        <taxon>Lactobacillales</taxon>
        <taxon>Streptococcaceae</taxon>
        <taxon>Streptococcus</taxon>
        <taxon>Streptococcus mitis group</taxon>
    </lineage>
</organism>
<dbReference type="GO" id="GO:0016757">
    <property type="term" value="F:glycosyltransferase activity"/>
    <property type="evidence" value="ECO:0007669"/>
    <property type="project" value="UniProtKB-KW"/>
</dbReference>
<name>A0A081QBC4_STRMT</name>
<dbReference type="PATRIC" id="fig|28037.97.peg.1443"/>
<dbReference type="Proteomes" id="UP000028030">
    <property type="component" value="Unassembled WGS sequence"/>
</dbReference>
<proteinExistence type="predicted"/>
<protein>
    <submittedName>
        <fullName evidence="4">Glycosyl transferase 2 family protein</fullName>
    </submittedName>
</protein>
<dbReference type="PANTHER" id="PTHR22916:SF51">
    <property type="entry name" value="GLYCOSYLTRANSFERASE EPSH-RELATED"/>
    <property type="match status" value="1"/>
</dbReference>
<dbReference type="OrthoDB" id="396512at2"/>
<evidence type="ECO:0000313" key="4">
    <source>
        <dbReference type="EMBL" id="KEQ40247.1"/>
    </source>
</evidence>
<dbReference type="PANTHER" id="PTHR22916">
    <property type="entry name" value="GLYCOSYLTRANSFERASE"/>
    <property type="match status" value="1"/>
</dbReference>